<evidence type="ECO:0000256" key="2">
    <source>
        <dbReference type="ARBA" id="ARBA00023125"/>
    </source>
</evidence>
<evidence type="ECO:0000313" key="6">
    <source>
        <dbReference type="Proteomes" id="UP000703720"/>
    </source>
</evidence>
<dbReference type="Pfam" id="PF07729">
    <property type="entry name" value="FCD"/>
    <property type="match status" value="1"/>
</dbReference>
<dbReference type="InterPro" id="IPR008920">
    <property type="entry name" value="TF_FadR/GntR_C"/>
</dbReference>
<dbReference type="GO" id="GO:0003677">
    <property type="term" value="F:DNA binding"/>
    <property type="evidence" value="ECO:0007669"/>
    <property type="project" value="UniProtKB-KW"/>
</dbReference>
<keyword evidence="1" id="KW-0805">Transcription regulation</keyword>
<organism evidence="5 6">
    <name type="scientific">Microbacterium phyllosphaerae</name>
    <dbReference type="NCBI Taxonomy" id="124798"/>
    <lineage>
        <taxon>Bacteria</taxon>
        <taxon>Bacillati</taxon>
        <taxon>Actinomycetota</taxon>
        <taxon>Actinomycetes</taxon>
        <taxon>Micrococcales</taxon>
        <taxon>Microbacteriaceae</taxon>
        <taxon>Microbacterium</taxon>
    </lineage>
</organism>
<dbReference type="InterPro" id="IPR036390">
    <property type="entry name" value="WH_DNA-bd_sf"/>
</dbReference>
<evidence type="ECO:0000256" key="1">
    <source>
        <dbReference type="ARBA" id="ARBA00023015"/>
    </source>
</evidence>
<reference evidence="5 6" key="1">
    <citation type="submission" date="2021-03" db="EMBL/GenBank/DDBJ databases">
        <title>Sequencing the genomes of 1000 actinobacteria strains.</title>
        <authorList>
            <person name="Klenk H.-P."/>
        </authorList>
    </citation>
    <scope>NUCLEOTIDE SEQUENCE [LARGE SCALE GENOMIC DNA]</scope>
    <source>
        <strain evidence="5 6">DSM 13468</strain>
    </source>
</reference>
<dbReference type="InterPro" id="IPR000524">
    <property type="entry name" value="Tscrpt_reg_HTH_GntR"/>
</dbReference>
<gene>
    <name evidence="5" type="ORF">JOF42_000252</name>
</gene>
<dbReference type="EMBL" id="JAGIOA010000001">
    <property type="protein sequence ID" value="MBP2376757.1"/>
    <property type="molecule type" value="Genomic_DNA"/>
</dbReference>
<dbReference type="PRINTS" id="PR00035">
    <property type="entry name" value="HTHGNTR"/>
</dbReference>
<sequence length="240" mass="26200">MKSTTSRASRMRRSTTADQIKQLIIARGLTPGAPLPTEAELCEELDVSRSSVREAIRTLSTLDIVDVRHGHGTYVGSMSLDPMVEALVFRGVLSPEGSLQSLREVVEVRLALDLSMAERVVAAAQVDSDGELDELVAEMVDKASRGEHFLEADRLFHTKLFEAIGNRLVGQLVGAFWDVHTAVLPQLDIAQPEDIHQTAVAHGDMLAAVRAGDVDAYRAAVIEHYQPLQRVLAQAEKSRA</sequence>
<dbReference type="SUPFAM" id="SSF46785">
    <property type="entry name" value="Winged helix' DNA-binding domain"/>
    <property type="match status" value="1"/>
</dbReference>
<evidence type="ECO:0000313" key="5">
    <source>
        <dbReference type="EMBL" id="MBP2376757.1"/>
    </source>
</evidence>
<evidence type="ECO:0000256" key="3">
    <source>
        <dbReference type="ARBA" id="ARBA00023163"/>
    </source>
</evidence>
<protein>
    <submittedName>
        <fullName evidence="5">DNA-binding FadR family transcriptional regulator</fullName>
    </submittedName>
</protein>
<evidence type="ECO:0000259" key="4">
    <source>
        <dbReference type="PROSITE" id="PS50949"/>
    </source>
</evidence>
<dbReference type="PROSITE" id="PS50949">
    <property type="entry name" value="HTH_GNTR"/>
    <property type="match status" value="1"/>
</dbReference>
<dbReference type="Proteomes" id="UP000703720">
    <property type="component" value="Unassembled WGS sequence"/>
</dbReference>
<accession>A0ABS4WKN0</accession>
<keyword evidence="2 5" id="KW-0238">DNA-binding</keyword>
<dbReference type="PANTHER" id="PTHR43537:SF44">
    <property type="entry name" value="GNTR FAMILY REGULATORY PROTEIN"/>
    <property type="match status" value="1"/>
</dbReference>
<dbReference type="Pfam" id="PF00392">
    <property type="entry name" value="GntR"/>
    <property type="match status" value="1"/>
</dbReference>
<dbReference type="CDD" id="cd07377">
    <property type="entry name" value="WHTH_GntR"/>
    <property type="match status" value="1"/>
</dbReference>
<dbReference type="InterPro" id="IPR036388">
    <property type="entry name" value="WH-like_DNA-bd_sf"/>
</dbReference>
<proteinExistence type="predicted"/>
<dbReference type="Gene3D" id="1.10.10.10">
    <property type="entry name" value="Winged helix-like DNA-binding domain superfamily/Winged helix DNA-binding domain"/>
    <property type="match status" value="1"/>
</dbReference>
<dbReference type="PANTHER" id="PTHR43537">
    <property type="entry name" value="TRANSCRIPTIONAL REGULATOR, GNTR FAMILY"/>
    <property type="match status" value="1"/>
</dbReference>
<name>A0ABS4WKN0_9MICO</name>
<dbReference type="Gene3D" id="1.20.120.530">
    <property type="entry name" value="GntR ligand-binding domain-like"/>
    <property type="match status" value="1"/>
</dbReference>
<keyword evidence="3" id="KW-0804">Transcription</keyword>
<dbReference type="InterPro" id="IPR011711">
    <property type="entry name" value="GntR_C"/>
</dbReference>
<dbReference type="SMART" id="SM00895">
    <property type="entry name" value="FCD"/>
    <property type="match status" value="1"/>
</dbReference>
<dbReference type="RefSeq" id="WP_245340688.1">
    <property type="nucleotide sequence ID" value="NZ_BAAAIO010000001.1"/>
</dbReference>
<dbReference type="SMART" id="SM00345">
    <property type="entry name" value="HTH_GNTR"/>
    <property type="match status" value="1"/>
</dbReference>
<feature type="domain" description="HTH gntR-type" evidence="4">
    <location>
        <begin position="10"/>
        <end position="78"/>
    </location>
</feature>
<keyword evidence="6" id="KW-1185">Reference proteome</keyword>
<dbReference type="SUPFAM" id="SSF48008">
    <property type="entry name" value="GntR ligand-binding domain-like"/>
    <property type="match status" value="1"/>
</dbReference>
<comment type="caution">
    <text evidence="5">The sequence shown here is derived from an EMBL/GenBank/DDBJ whole genome shotgun (WGS) entry which is preliminary data.</text>
</comment>